<sequence length="451" mass="48178">MNNDQAVATDLPRGAYLIRSARILTMDPALGDLARGDVLVRGGAIVAVAEELPADDAEVIDAAGMILMPGFIETHWHMWNSIWRGLSHDAPGYFALHRLAGSYTAEDHYAAIRYAATEAINAGVTTCHNWSNALRNTEDALAQAQALADSGIRARFGYGHLPHPGSTAVDDGEIVPMLEWLGQHGDGRIDLGVVIHTTQHFVTEVEAARRHGLKSIAPHADLSQVLHLLGPEFIFTHGPGTPDQLLQLLAARGVKISLCPSTDTIIGAGLPPLIRFLENGVPFHDIGFSVDVTAQTCVDPFAAMRTIMASARIAQQRGASFTEIIMRPGNPADPTNGLTMPRQMLQLATLNGARVLGLEDTTGSIAPGKRADLILVRTSDLNMIAVDDSNATFQLVQHGQPANVDTVMVDGRFLKRAGQLLGIDVAAVGKAAARSHDAIRRRAQVGCDATL</sequence>
<dbReference type="EMBL" id="JAVDRD010000006">
    <property type="protein sequence ID" value="MDR6511894.1"/>
    <property type="molecule type" value="Genomic_DNA"/>
</dbReference>
<comment type="caution">
    <text evidence="4">The sequence shown here is derived from an EMBL/GenBank/DDBJ whole genome shotgun (WGS) entry which is preliminary data.</text>
</comment>
<dbReference type="SUPFAM" id="SSF51338">
    <property type="entry name" value="Composite domain of metallo-dependent hydrolases"/>
    <property type="match status" value="2"/>
</dbReference>
<keyword evidence="2 4" id="KW-0378">Hydrolase</keyword>
<accession>A0ABU1MNV6</accession>
<evidence type="ECO:0000259" key="3">
    <source>
        <dbReference type="Pfam" id="PF01979"/>
    </source>
</evidence>
<gene>
    <name evidence="4" type="ORF">J2792_002770</name>
</gene>
<dbReference type="GO" id="GO:0016787">
    <property type="term" value="F:hydrolase activity"/>
    <property type="evidence" value="ECO:0007669"/>
    <property type="project" value="UniProtKB-KW"/>
</dbReference>
<dbReference type="PANTHER" id="PTHR43794">
    <property type="entry name" value="AMINOHYDROLASE SSNA-RELATED"/>
    <property type="match status" value="1"/>
</dbReference>
<dbReference type="Pfam" id="PF01979">
    <property type="entry name" value="Amidohydro_1"/>
    <property type="match status" value="2"/>
</dbReference>
<dbReference type="InterPro" id="IPR050287">
    <property type="entry name" value="MTA/SAH_deaminase"/>
</dbReference>
<feature type="domain" description="Amidohydrolase-related" evidence="3">
    <location>
        <begin position="66"/>
        <end position="156"/>
    </location>
</feature>
<evidence type="ECO:0000256" key="2">
    <source>
        <dbReference type="ARBA" id="ARBA00022801"/>
    </source>
</evidence>
<dbReference type="Gene3D" id="3.20.20.140">
    <property type="entry name" value="Metal-dependent hydrolases"/>
    <property type="match status" value="1"/>
</dbReference>
<evidence type="ECO:0000313" key="5">
    <source>
        <dbReference type="Proteomes" id="UP001184150"/>
    </source>
</evidence>
<proteinExistence type="inferred from homology"/>
<dbReference type="Proteomes" id="UP001184150">
    <property type="component" value="Unassembled WGS sequence"/>
</dbReference>
<dbReference type="PANTHER" id="PTHR43794:SF11">
    <property type="entry name" value="AMIDOHYDROLASE-RELATED DOMAIN-CONTAINING PROTEIN"/>
    <property type="match status" value="1"/>
</dbReference>
<dbReference type="SUPFAM" id="SSF51556">
    <property type="entry name" value="Metallo-dependent hydrolases"/>
    <property type="match status" value="1"/>
</dbReference>
<protein>
    <submittedName>
        <fullName evidence="4">Cytosine/adenosine deaminase-related metal-dependent hydrolase</fullName>
    </submittedName>
</protein>
<dbReference type="InterPro" id="IPR011059">
    <property type="entry name" value="Metal-dep_hydrolase_composite"/>
</dbReference>
<reference evidence="4 5" key="1">
    <citation type="submission" date="2023-07" db="EMBL/GenBank/DDBJ databases">
        <title>Sorghum-associated microbial communities from plants grown in Nebraska, USA.</title>
        <authorList>
            <person name="Schachtman D."/>
        </authorList>
    </citation>
    <scope>NUCLEOTIDE SEQUENCE [LARGE SCALE GENOMIC DNA]</scope>
    <source>
        <strain evidence="4 5">DS1027</strain>
    </source>
</reference>
<name>A0ABU1MNV6_9SPHN</name>
<organism evidence="4 5">
    <name type="scientific">Novosphingobium capsulatum</name>
    <dbReference type="NCBI Taxonomy" id="13688"/>
    <lineage>
        <taxon>Bacteria</taxon>
        <taxon>Pseudomonadati</taxon>
        <taxon>Pseudomonadota</taxon>
        <taxon>Alphaproteobacteria</taxon>
        <taxon>Sphingomonadales</taxon>
        <taxon>Sphingomonadaceae</taxon>
        <taxon>Novosphingobium</taxon>
    </lineage>
</organism>
<evidence type="ECO:0000313" key="4">
    <source>
        <dbReference type="EMBL" id="MDR6511894.1"/>
    </source>
</evidence>
<evidence type="ECO:0000256" key="1">
    <source>
        <dbReference type="ARBA" id="ARBA00006745"/>
    </source>
</evidence>
<dbReference type="InterPro" id="IPR006680">
    <property type="entry name" value="Amidohydro-rel"/>
</dbReference>
<dbReference type="RefSeq" id="WP_309805621.1">
    <property type="nucleotide sequence ID" value="NZ_JAVDRD010000006.1"/>
</dbReference>
<dbReference type="Gene3D" id="2.30.40.10">
    <property type="entry name" value="Urease, subunit C, domain 1"/>
    <property type="match status" value="1"/>
</dbReference>
<feature type="domain" description="Amidohydrolase-related" evidence="3">
    <location>
        <begin position="189"/>
        <end position="413"/>
    </location>
</feature>
<comment type="similarity">
    <text evidence="1">Belongs to the metallo-dependent hydrolases superfamily. ATZ/TRZ family.</text>
</comment>
<dbReference type="InterPro" id="IPR032466">
    <property type="entry name" value="Metal_Hydrolase"/>
</dbReference>
<keyword evidence="5" id="KW-1185">Reference proteome</keyword>